<dbReference type="Proteomes" id="UP000327013">
    <property type="component" value="Unassembled WGS sequence"/>
</dbReference>
<comment type="caution">
    <text evidence="2">The sequence shown here is derived from an EMBL/GenBank/DDBJ whole genome shotgun (WGS) entry which is preliminary data.</text>
</comment>
<evidence type="ECO:0000313" key="2">
    <source>
        <dbReference type="EMBL" id="KAB8437346.1"/>
    </source>
</evidence>
<evidence type="ECO:0000313" key="3">
    <source>
        <dbReference type="Proteomes" id="UP000327013"/>
    </source>
</evidence>
<sequence length="116" mass="12899">MCQYEETTFRCGHRLRRLTKYCHFARNDPNHQCFVRCSIHHGTPAASDVANCLQGAWSIARRTTYDRDPCQNCIARARLAQYRSTTYSGGSTAGRGSGTASSDISGSGHVATRRRL</sequence>
<dbReference type="AlphaFoldDB" id="A0A5N6L027"/>
<organism evidence="2 3">
    <name type="scientific">Carpinus fangiana</name>
    <dbReference type="NCBI Taxonomy" id="176857"/>
    <lineage>
        <taxon>Eukaryota</taxon>
        <taxon>Viridiplantae</taxon>
        <taxon>Streptophyta</taxon>
        <taxon>Embryophyta</taxon>
        <taxon>Tracheophyta</taxon>
        <taxon>Spermatophyta</taxon>
        <taxon>Magnoliopsida</taxon>
        <taxon>eudicotyledons</taxon>
        <taxon>Gunneridae</taxon>
        <taxon>Pentapetalae</taxon>
        <taxon>rosids</taxon>
        <taxon>fabids</taxon>
        <taxon>Fagales</taxon>
        <taxon>Betulaceae</taxon>
        <taxon>Carpinus</taxon>
    </lineage>
</organism>
<name>A0A5N6L027_9ROSI</name>
<reference evidence="2 3" key="1">
    <citation type="submission" date="2019-06" db="EMBL/GenBank/DDBJ databases">
        <title>A chromosomal-level reference genome of Carpinus fangiana (Coryloideae, Betulaceae).</title>
        <authorList>
            <person name="Yang X."/>
            <person name="Wang Z."/>
            <person name="Zhang L."/>
            <person name="Hao G."/>
            <person name="Liu J."/>
            <person name="Yang Y."/>
        </authorList>
    </citation>
    <scope>NUCLEOTIDE SEQUENCE [LARGE SCALE GENOMIC DNA]</scope>
    <source>
        <strain evidence="2">Cfa_2016G</strain>
        <tissue evidence="2">Leaf</tissue>
    </source>
</reference>
<keyword evidence="3" id="KW-1185">Reference proteome</keyword>
<dbReference type="OrthoDB" id="4966402at2759"/>
<proteinExistence type="predicted"/>
<accession>A0A5N6L027</accession>
<gene>
    <name evidence="2" type="ORF">FH972_025026</name>
</gene>
<protein>
    <submittedName>
        <fullName evidence="2">Uncharacterized protein</fullName>
    </submittedName>
</protein>
<dbReference type="EMBL" id="VIBQ01000036">
    <property type="protein sequence ID" value="KAB8437346.1"/>
    <property type="molecule type" value="Genomic_DNA"/>
</dbReference>
<evidence type="ECO:0000256" key="1">
    <source>
        <dbReference type="SAM" id="MobiDB-lite"/>
    </source>
</evidence>
<feature type="region of interest" description="Disordered" evidence="1">
    <location>
        <begin position="86"/>
        <end position="116"/>
    </location>
</feature>